<dbReference type="GO" id="GO:0005829">
    <property type="term" value="C:cytosol"/>
    <property type="evidence" value="ECO:0007669"/>
    <property type="project" value="TreeGrafter"/>
</dbReference>
<dbReference type="Gene3D" id="2.60.98.20">
    <property type="entry name" value="Flagellar hook protein FlgE"/>
    <property type="match status" value="1"/>
</dbReference>
<feature type="domain" description="Flagellar basal-body/hook protein C-terminal" evidence="7">
    <location>
        <begin position="507"/>
        <end position="550"/>
    </location>
</feature>
<dbReference type="EMBL" id="QZKU01000139">
    <property type="protein sequence ID" value="RJP14978.1"/>
    <property type="molecule type" value="Genomic_DNA"/>
</dbReference>
<dbReference type="GO" id="GO:0071978">
    <property type="term" value="P:bacterial-type flagellum-dependent swarming motility"/>
    <property type="evidence" value="ECO:0007669"/>
    <property type="project" value="TreeGrafter"/>
</dbReference>
<comment type="function">
    <text evidence="5">A flexible structure which links the flagellar filament to the drive apparatus in the basal body.</text>
</comment>
<dbReference type="InterPro" id="IPR010930">
    <property type="entry name" value="Flg_bb/hook_C_dom"/>
</dbReference>
<dbReference type="GO" id="GO:0009424">
    <property type="term" value="C:bacterial-type flagellum hook"/>
    <property type="evidence" value="ECO:0007669"/>
    <property type="project" value="TreeGrafter"/>
</dbReference>
<evidence type="ECO:0000313" key="10">
    <source>
        <dbReference type="EMBL" id="RJP14978.1"/>
    </source>
</evidence>
<feature type="domain" description="Flagellar hook protein FlgE/F/G-like D1" evidence="9">
    <location>
        <begin position="97"/>
        <end position="160"/>
    </location>
</feature>
<proteinExistence type="inferred from homology"/>
<evidence type="ECO:0000256" key="1">
    <source>
        <dbReference type="ARBA" id="ARBA00004117"/>
    </source>
</evidence>
<dbReference type="Pfam" id="PF07559">
    <property type="entry name" value="FlgE_D2"/>
    <property type="match status" value="1"/>
</dbReference>
<dbReference type="InterPro" id="IPR019776">
    <property type="entry name" value="Flagellar_basal_body_rod_CS"/>
</dbReference>
<organism evidence="10 11">
    <name type="scientific">Abyssobacteria bacterium (strain SURF_5)</name>
    <dbReference type="NCBI Taxonomy" id="2093360"/>
    <lineage>
        <taxon>Bacteria</taxon>
        <taxon>Pseudomonadati</taxon>
        <taxon>Candidatus Hydrogenedentota</taxon>
        <taxon>Candidatus Abyssobacteria</taxon>
    </lineage>
</organism>
<evidence type="ECO:0000259" key="8">
    <source>
        <dbReference type="Pfam" id="PF07559"/>
    </source>
</evidence>
<dbReference type="InterPro" id="IPR037058">
    <property type="entry name" value="Falgellar_hook_FlgE_sf"/>
</dbReference>
<comment type="caution">
    <text evidence="10">The sequence shown here is derived from an EMBL/GenBank/DDBJ whole genome shotgun (WGS) entry which is preliminary data.</text>
</comment>
<evidence type="ECO:0000259" key="6">
    <source>
        <dbReference type="Pfam" id="PF00460"/>
    </source>
</evidence>
<keyword evidence="4 5" id="KW-0975">Bacterial flagellum</keyword>
<dbReference type="InterPro" id="IPR011491">
    <property type="entry name" value="FlgE_D2"/>
</dbReference>
<feature type="domain" description="Flagellar hook protein FlgE D2" evidence="8">
    <location>
        <begin position="335"/>
        <end position="432"/>
    </location>
</feature>
<evidence type="ECO:0000256" key="5">
    <source>
        <dbReference type="RuleBase" id="RU362116"/>
    </source>
</evidence>
<evidence type="ECO:0000259" key="9">
    <source>
        <dbReference type="Pfam" id="PF22692"/>
    </source>
</evidence>
<evidence type="ECO:0000256" key="2">
    <source>
        <dbReference type="ARBA" id="ARBA00009677"/>
    </source>
</evidence>
<protein>
    <recommendedName>
        <fullName evidence="3 5">Flagellar hook protein FlgE</fullName>
    </recommendedName>
</protein>
<dbReference type="GO" id="GO:0009425">
    <property type="term" value="C:bacterial-type flagellum basal body"/>
    <property type="evidence" value="ECO:0007669"/>
    <property type="project" value="UniProtKB-SubCell"/>
</dbReference>
<keyword evidence="10" id="KW-0966">Cell projection</keyword>
<dbReference type="InterPro" id="IPR037925">
    <property type="entry name" value="FlgE/F/G-like"/>
</dbReference>
<comment type="similarity">
    <text evidence="2 5">Belongs to the flagella basal body rod proteins family.</text>
</comment>
<evidence type="ECO:0000256" key="3">
    <source>
        <dbReference type="ARBA" id="ARBA00019015"/>
    </source>
</evidence>
<name>A0A3A4MYJ0_ABYX5</name>
<dbReference type="InterPro" id="IPR053967">
    <property type="entry name" value="LlgE_F_G-like_D1"/>
</dbReference>
<evidence type="ECO:0000259" key="7">
    <source>
        <dbReference type="Pfam" id="PF06429"/>
    </source>
</evidence>
<dbReference type="PANTHER" id="PTHR30435">
    <property type="entry name" value="FLAGELLAR PROTEIN"/>
    <property type="match status" value="1"/>
</dbReference>
<keyword evidence="10" id="KW-0969">Cilium</keyword>
<accession>A0A3A4MYJ0</accession>
<dbReference type="Proteomes" id="UP000265882">
    <property type="component" value="Unassembled WGS sequence"/>
</dbReference>
<dbReference type="Pfam" id="PF06429">
    <property type="entry name" value="Flg_bbr_C"/>
    <property type="match status" value="1"/>
</dbReference>
<dbReference type="SUPFAM" id="SSF117143">
    <property type="entry name" value="Flagellar hook protein flgE"/>
    <property type="match status" value="2"/>
</dbReference>
<dbReference type="Pfam" id="PF22692">
    <property type="entry name" value="LlgE_F_G_D1"/>
    <property type="match status" value="1"/>
</dbReference>
<evidence type="ECO:0000256" key="4">
    <source>
        <dbReference type="ARBA" id="ARBA00023143"/>
    </source>
</evidence>
<dbReference type="Pfam" id="PF00460">
    <property type="entry name" value="Flg_bb_rod"/>
    <property type="match status" value="1"/>
</dbReference>
<keyword evidence="10" id="KW-0282">Flagellum</keyword>
<reference evidence="10 11" key="1">
    <citation type="journal article" date="2017" name="ISME J.">
        <title>Energy and carbon metabolisms in a deep terrestrial subsurface fluid microbial community.</title>
        <authorList>
            <person name="Momper L."/>
            <person name="Jungbluth S.P."/>
            <person name="Lee M.D."/>
            <person name="Amend J.P."/>
        </authorList>
    </citation>
    <scope>NUCLEOTIDE SEQUENCE [LARGE SCALE GENOMIC DNA]</scope>
    <source>
        <strain evidence="10">SURF_5</strain>
    </source>
</reference>
<feature type="domain" description="Flagellar basal body rod protein N-terminal" evidence="6">
    <location>
        <begin position="7"/>
        <end position="37"/>
    </location>
</feature>
<dbReference type="PANTHER" id="PTHR30435:SF1">
    <property type="entry name" value="FLAGELLAR HOOK PROTEIN FLGE"/>
    <property type="match status" value="1"/>
</dbReference>
<dbReference type="AlphaFoldDB" id="A0A3A4MYJ0"/>
<dbReference type="InterPro" id="IPR020013">
    <property type="entry name" value="Flagellar_FlgE/F/G"/>
</dbReference>
<evidence type="ECO:0000313" key="11">
    <source>
        <dbReference type="Proteomes" id="UP000265882"/>
    </source>
</evidence>
<dbReference type="PROSITE" id="PS00588">
    <property type="entry name" value="FLAGELLA_BB_ROD"/>
    <property type="match status" value="1"/>
</dbReference>
<sequence>MGLSTALYNGVSGLSTISQSLNVIGDNLANVNTTGFKASSALFETVFSQTLVGASGPNGGLLGTNPIQVGLGVKLSAIQRDFTQGSLNATGSYADMAVQGNGFFILSDGEGLAYTRDGSFGLAVDGTLVDPATGLRVQGYQAVDGVVNSTGAVGDIVVPIGMSIAQETSVAQFSGNFDASGDIATTGTVTDGPALLDATTGLPATGTTLLTDLEDALGTNLGLQPGDIITIEATKGGAEITTTYTVTAASTLNDLAAAIESDFGIVNGSVTIDADGSITITGDLGTGNAIEDVILTAADPSGTARTDFNNVFNPGGASAFTELVAADGESFVVSGLTVFDSLGNAVPLNITYTRIGTNTVEYLAESPPGTSVGSGVITYDENGQFVSVTNDQIVIDRSAAGAINPLDITLDFSATTFLSGDSALALASQDGYPMGSLAEFFVGVDGTITGFFTNGQTLTLGQVALATFSNQQGLLSIGNNLFVTSANSGEPMVGVATTGGRGAIIGGFLEGSNVDIAKELTNIIIAQTGFQANARTITAADTLLQEILTLVR</sequence>
<gene>
    <name evidence="10" type="ORF">C4520_20615</name>
</gene>
<dbReference type="InterPro" id="IPR001444">
    <property type="entry name" value="Flag_bb_rod_N"/>
</dbReference>
<dbReference type="NCBIfam" id="TIGR03506">
    <property type="entry name" value="FlgEFG_subfam"/>
    <property type="match status" value="2"/>
</dbReference>
<comment type="subcellular location">
    <subcellularLocation>
        <location evidence="1 5">Bacterial flagellum basal body</location>
    </subcellularLocation>
</comment>